<evidence type="ECO:0000313" key="4">
    <source>
        <dbReference type="Proteomes" id="UP000054123"/>
    </source>
</evidence>
<sequence length="157" mass="17267">MTTDGIDVAFRIGDLHGDNFIAKKVLSVGTKWVAHPNLLARFGTPKTLGDLADFPLAGWARNGERLALKLTKKPFELSYQFASNDSHAIEYMVLTGKAVCQLSDFTADRLILENGLVQILPDVDSPVFDVHMLYASHRYPSAIVRAFVGFVMGQVGE</sequence>
<dbReference type="SUPFAM" id="SSF53850">
    <property type="entry name" value="Periplasmic binding protein-like II"/>
    <property type="match status" value="1"/>
</dbReference>
<evidence type="ECO:0000259" key="2">
    <source>
        <dbReference type="Pfam" id="PF03466"/>
    </source>
</evidence>
<organism evidence="3 4">
    <name type="scientific">Mannheimia granulomatis</name>
    <dbReference type="NCBI Taxonomy" id="85402"/>
    <lineage>
        <taxon>Bacteria</taxon>
        <taxon>Pseudomonadati</taxon>
        <taxon>Pseudomonadota</taxon>
        <taxon>Gammaproteobacteria</taxon>
        <taxon>Pasteurellales</taxon>
        <taxon>Pasteurellaceae</taxon>
        <taxon>Mannheimia</taxon>
    </lineage>
</organism>
<dbReference type="Proteomes" id="UP000054123">
    <property type="component" value="Unassembled WGS sequence"/>
</dbReference>
<dbReference type="Pfam" id="PF03466">
    <property type="entry name" value="LysR_substrate"/>
    <property type="match status" value="1"/>
</dbReference>
<evidence type="ECO:0000256" key="1">
    <source>
        <dbReference type="ARBA" id="ARBA00009437"/>
    </source>
</evidence>
<evidence type="ECO:0000313" key="3">
    <source>
        <dbReference type="EMBL" id="EXI62807.1"/>
    </source>
</evidence>
<comment type="caution">
    <text evidence="3">The sequence shown here is derived from an EMBL/GenBank/DDBJ whole genome shotgun (WGS) entry which is preliminary data.</text>
</comment>
<dbReference type="RefSeq" id="WP_051498281.1">
    <property type="nucleotide sequence ID" value="NZ_AVSP01000006.1"/>
</dbReference>
<protein>
    <submittedName>
        <fullName evidence="3">Transcriptional regulator</fullName>
    </submittedName>
</protein>
<dbReference type="Gene3D" id="3.40.190.290">
    <property type="match status" value="1"/>
</dbReference>
<dbReference type="PANTHER" id="PTHR30537">
    <property type="entry name" value="HTH-TYPE TRANSCRIPTIONAL REGULATOR"/>
    <property type="match status" value="1"/>
</dbReference>
<reference evidence="3 4" key="1">
    <citation type="journal article" date="2014" name="Genome Announc.">
        <title>Genome Sequence of a Presumptive Mannheimia haemolytica Strain with an A1/A6-Cross-Reactive Serotype from a White-Tailed Deer (Odocoileus virginianus).</title>
        <authorList>
            <person name="Lawrence P.K."/>
            <person name="Bey R.F."/>
            <person name="Wiener B."/>
            <person name="Kittichotirat W."/>
            <person name="Bumgarner R.E."/>
        </authorList>
    </citation>
    <scope>NUCLEOTIDE SEQUENCE [LARGE SCALE GENOMIC DNA]</scope>
    <source>
        <strain evidence="3 4">PKL10</strain>
    </source>
</reference>
<proteinExistence type="inferred from homology"/>
<dbReference type="EMBL" id="JANJ01000002">
    <property type="protein sequence ID" value="EXI62807.1"/>
    <property type="molecule type" value="Genomic_DNA"/>
</dbReference>
<dbReference type="InterPro" id="IPR058163">
    <property type="entry name" value="LysR-type_TF_proteobact-type"/>
</dbReference>
<gene>
    <name evidence="3" type="ORF">AK33_03425</name>
</gene>
<dbReference type="OrthoDB" id="8885940at2"/>
<dbReference type="PATRIC" id="fig|1450449.3.peg.657"/>
<comment type="similarity">
    <text evidence="1">Belongs to the LysR transcriptional regulatory family.</text>
</comment>
<dbReference type="AlphaFoldDB" id="A0A011NE20"/>
<feature type="domain" description="LysR substrate-binding" evidence="2">
    <location>
        <begin position="4"/>
        <end position="152"/>
    </location>
</feature>
<keyword evidence="4" id="KW-1185">Reference proteome</keyword>
<dbReference type="InterPro" id="IPR005119">
    <property type="entry name" value="LysR_subst-bd"/>
</dbReference>
<name>A0A011NE20_9PAST</name>
<dbReference type="PANTHER" id="PTHR30537:SF5">
    <property type="entry name" value="HTH-TYPE TRANSCRIPTIONAL ACTIVATOR TTDR-RELATED"/>
    <property type="match status" value="1"/>
</dbReference>
<accession>A0A011NE20</accession>